<evidence type="ECO:0000313" key="7">
    <source>
        <dbReference type="Proteomes" id="UP000256269"/>
    </source>
</evidence>
<dbReference type="SUPFAM" id="SSF53756">
    <property type="entry name" value="UDP-Glycosyltransferase/glycogen phosphorylase"/>
    <property type="match status" value="1"/>
</dbReference>
<dbReference type="Pfam" id="PF13692">
    <property type="entry name" value="Glyco_trans_1_4"/>
    <property type="match status" value="1"/>
</dbReference>
<dbReference type="GO" id="GO:0009247">
    <property type="term" value="P:glycolipid biosynthetic process"/>
    <property type="evidence" value="ECO:0007669"/>
    <property type="project" value="InterPro"/>
</dbReference>
<dbReference type="Proteomes" id="UP000256269">
    <property type="component" value="Unassembled WGS sequence"/>
</dbReference>
<keyword evidence="2" id="KW-0328">Glycosyltransferase</keyword>
<protein>
    <submittedName>
        <fullName evidence="6">UDP-N-acetylglucosamine:LPS N-acetylglucosamine transferase</fullName>
    </submittedName>
</protein>
<evidence type="ECO:0000256" key="3">
    <source>
        <dbReference type="ARBA" id="ARBA00022679"/>
    </source>
</evidence>
<dbReference type="RefSeq" id="WP_170217291.1">
    <property type="nucleotide sequence ID" value="NZ_CP144375.1"/>
</dbReference>
<dbReference type="AlphaFoldDB" id="A0A3E0I901"/>
<dbReference type="GO" id="GO:0016758">
    <property type="term" value="F:hexosyltransferase activity"/>
    <property type="evidence" value="ECO:0007669"/>
    <property type="project" value="InterPro"/>
</dbReference>
<evidence type="ECO:0000259" key="5">
    <source>
        <dbReference type="Pfam" id="PF06925"/>
    </source>
</evidence>
<accession>A0A3E0I901</accession>
<keyword evidence="3 6" id="KW-0808">Transferase</keyword>
<proteinExistence type="inferred from homology"/>
<keyword evidence="4" id="KW-1133">Transmembrane helix</keyword>
<dbReference type="EMBL" id="QUNO01000001">
    <property type="protein sequence ID" value="REH55244.1"/>
    <property type="molecule type" value="Genomic_DNA"/>
</dbReference>
<comment type="caution">
    <text evidence="6">The sequence shown here is derived from an EMBL/GenBank/DDBJ whole genome shotgun (WGS) entry which is preliminary data.</text>
</comment>
<dbReference type="PANTHER" id="PTHR43025">
    <property type="entry name" value="MONOGALACTOSYLDIACYLGLYCEROL SYNTHASE"/>
    <property type="match status" value="1"/>
</dbReference>
<name>A0A3E0I901_9PSEU</name>
<dbReference type="PANTHER" id="PTHR43025:SF3">
    <property type="entry name" value="MONOGALACTOSYLDIACYLGLYCEROL SYNTHASE 1, CHLOROPLASTIC"/>
    <property type="match status" value="1"/>
</dbReference>
<evidence type="ECO:0000256" key="1">
    <source>
        <dbReference type="ARBA" id="ARBA00006962"/>
    </source>
</evidence>
<feature type="transmembrane region" description="Helical" evidence="4">
    <location>
        <begin position="361"/>
        <end position="387"/>
    </location>
</feature>
<evidence type="ECO:0000256" key="2">
    <source>
        <dbReference type="ARBA" id="ARBA00022676"/>
    </source>
</evidence>
<feature type="domain" description="Diacylglycerol glucosyltransferase N-terminal" evidence="5">
    <location>
        <begin position="15"/>
        <end position="173"/>
    </location>
</feature>
<organism evidence="6 7">
    <name type="scientific">Kutzneria buriramensis</name>
    <dbReference type="NCBI Taxonomy" id="1045776"/>
    <lineage>
        <taxon>Bacteria</taxon>
        <taxon>Bacillati</taxon>
        <taxon>Actinomycetota</taxon>
        <taxon>Actinomycetes</taxon>
        <taxon>Pseudonocardiales</taxon>
        <taxon>Pseudonocardiaceae</taxon>
        <taxon>Kutzneria</taxon>
    </lineage>
</organism>
<sequence>MNRVVIVSASVGAGHDGAARELARRLAADGHTVDIHDYLDMLPGSLGRALGAAYLRQLQTVPGSWDFLLKALQTSELFARLVCLLFGVTGPRLRRVIEPADLVISTHPLPSQTLSRLKGKGRAPMPVVTYLTDMSVHRLWVAPKVDLHIALHEVAAEQARRLGARRIAVTGPAVGPAFRPALNAAERSQAREKFGLPAQGRLALVVAGSWGVGDIADTARDIARTGVATPVVLCGTNEALRHRLTESGDGIALGWIDDMPTLMRAADVVVQNAGGLSSLEALATGLPVITYRCLAGHGRTNAAALDEAGLVPWIREQDDLAAALVREPAEAPLPTTCPSVVLKAEMAQHEPVRARRPRRRLALVAASVVAFLWLATVGMSLAVAGGFQSIGPASRRGGQVYVLVAVDSTKPMSQATIDKLAAAHGAAAVSTKVLHTQPQTVRALAKAGVTIVNAADGAPYETGVFTGRASIGQVATGIAAVTGRSPKLMVSNGELDAIDVGIVAMHRERIVVPAATVHCGAAMERGMKGVVLVESTGDCDLDATLDELAAMAHRHSVREASIEELGA</sequence>
<evidence type="ECO:0000313" key="6">
    <source>
        <dbReference type="EMBL" id="REH55244.1"/>
    </source>
</evidence>
<dbReference type="InterPro" id="IPR050519">
    <property type="entry name" value="Glycosyltransf_28_UgtP"/>
</dbReference>
<dbReference type="InterPro" id="IPR009695">
    <property type="entry name" value="Diacylglyc_glucosyltr_N"/>
</dbReference>
<keyword evidence="7" id="KW-1185">Reference proteome</keyword>
<keyword evidence="4" id="KW-0812">Transmembrane</keyword>
<dbReference type="Pfam" id="PF06925">
    <property type="entry name" value="MGDG_synth"/>
    <property type="match status" value="1"/>
</dbReference>
<reference evidence="6 7" key="1">
    <citation type="submission" date="2018-08" db="EMBL/GenBank/DDBJ databases">
        <title>Genomic Encyclopedia of Archaeal and Bacterial Type Strains, Phase II (KMG-II): from individual species to whole genera.</title>
        <authorList>
            <person name="Goeker M."/>
        </authorList>
    </citation>
    <scope>NUCLEOTIDE SEQUENCE [LARGE SCALE GENOMIC DNA]</scope>
    <source>
        <strain evidence="6 7">DSM 45791</strain>
    </source>
</reference>
<evidence type="ECO:0000256" key="4">
    <source>
        <dbReference type="SAM" id="Phobius"/>
    </source>
</evidence>
<dbReference type="GO" id="GO:0016020">
    <property type="term" value="C:membrane"/>
    <property type="evidence" value="ECO:0007669"/>
    <property type="project" value="GOC"/>
</dbReference>
<dbReference type="Gene3D" id="3.40.50.2000">
    <property type="entry name" value="Glycogen Phosphorylase B"/>
    <property type="match status" value="1"/>
</dbReference>
<keyword evidence="4" id="KW-0472">Membrane</keyword>
<comment type="similarity">
    <text evidence="1">Belongs to the glycosyltransferase 28 family.</text>
</comment>
<gene>
    <name evidence="6" type="ORF">BCF44_101261</name>
</gene>